<reference evidence="1" key="1">
    <citation type="submission" date="2019-01" db="EMBL/GenBank/DDBJ databases">
        <title>Sinorhodobacter populi sp. nov. isolated from the symptomatic bark tissue of Populus euramericana canker.</title>
        <authorList>
            <person name="Xu G."/>
        </authorList>
    </citation>
    <scope>NUCLEOTIDE SEQUENCE [LARGE SCALE GENOMIC DNA]</scope>
    <source>
        <strain evidence="1">CGMCC 1.12963</strain>
    </source>
</reference>
<sequence length="71" mass="7126">MTALLEPQAARSSVSAVALSPAELVAGPCALPNAPLAMPMQVIEPRVGLLRRLLSGLIPHHPAAPSAGAGL</sequence>
<evidence type="ECO:0000313" key="1">
    <source>
        <dbReference type="EMBL" id="RWR53444.1"/>
    </source>
</evidence>
<keyword evidence="2" id="KW-1185">Reference proteome</keyword>
<dbReference type="Proteomes" id="UP000288071">
    <property type="component" value="Unassembled WGS sequence"/>
</dbReference>
<protein>
    <submittedName>
        <fullName evidence="1">Uncharacterized protein</fullName>
    </submittedName>
</protein>
<proteinExistence type="predicted"/>
<accession>A0A3S3M0F6</accession>
<dbReference type="AlphaFoldDB" id="A0A3S3M0F6"/>
<name>A0A3S3M0F6_9RHOB</name>
<comment type="caution">
    <text evidence="1">The sequence shown here is derived from an EMBL/GenBank/DDBJ whole genome shotgun (WGS) entry which is preliminary data.</text>
</comment>
<dbReference type="RefSeq" id="WP_128155706.1">
    <property type="nucleotide sequence ID" value="NZ_JBHSOM010000009.1"/>
</dbReference>
<gene>
    <name evidence="1" type="ORF">EOW66_06985</name>
</gene>
<evidence type="ECO:0000313" key="2">
    <source>
        <dbReference type="Proteomes" id="UP000288071"/>
    </source>
</evidence>
<reference evidence="1" key="2">
    <citation type="submission" date="2019-01" db="EMBL/GenBank/DDBJ databases">
        <authorList>
            <person name="Li Y."/>
        </authorList>
    </citation>
    <scope>NUCLEOTIDE SEQUENCE [LARGE SCALE GENOMIC DNA]</scope>
    <source>
        <strain evidence="1">CGMCC 1.12963</strain>
    </source>
</reference>
<dbReference type="EMBL" id="SAVA01000003">
    <property type="protein sequence ID" value="RWR53444.1"/>
    <property type="molecule type" value="Genomic_DNA"/>
</dbReference>
<organism evidence="1 2">
    <name type="scientific">Paenirhodobacter huangdaonensis</name>
    <dbReference type="NCBI Taxonomy" id="2501515"/>
    <lineage>
        <taxon>Bacteria</taxon>
        <taxon>Pseudomonadati</taxon>
        <taxon>Pseudomonadota</taxon>
        <taxon>Alphaproteobacteria</taxon>
        <taxon>Rhodobacterales</taxon>
        <taxon>Rhodobacter group</taxon>
        <taxon>Paenirhodobacter</taxon>
    </lineage>
</organism>